<feature type="transmembrane region" description="Helical" evidence="8">
    <location>
        <begin position="610"/>
        <end position="632"/>
    </location>
</feature>
<feature type="transmembrane region" description="Helical" evidence="8">
    <location>
        <begin position="569"/>
        <end position="598"/>
    </location>
</feature>
<dbReference type="CDD" id="cd00051">
    <property type="entry name" value="EFh"/>
    <property type="match status" value="1"/>
</dbReference>
<dbReference type="OrthoDB" id="191686at2759"/>
<feature type="transmembrane region" description="Helical" evidence="8">
    <location>
        <begin position="1094"/>
        <end position="1112"/>
    </location>
</feature>
<name>A0A024TLB0_9STRA</name>
<keyword evidence="2" id="KW-1003">Cell membrane</keyword>
<dbReference type="InterPro" id="IPR011992">
    <property type="entry name" value="EF-hand-dom_pair"/>
</dbReference>
<feature type="compositionally biased region" description="Polar residues" evidence="7">
    <location>
        <begin position="52"/>
        <end position="65"/>
    </location>
</feature>
<dbReference type="PROSITE" id="PS50222">
    <property type="entry name" value="EF_HAND_2"/>
    <property type="match status" value="2"/>
</dbReference>
<keyword evidence="5 8" id="KW-1133">Transmembrane helix</keyword>
<evidence type="ECO:0000256" key="5">
    <source>
        <dbReference type="ARBA" id="ARBA00022989"/>
    </source>
</evidence>
<keyword evidence="6 8" id="KW-0472">Membrane</keyword>
<evidence type="ECO:0000256" key="1">
    <source>
        <dbReference type="ARBA" id="ARBA00004651"/>
    </source>
</evidence>
<feature type="transmembrane region" description="Helical" evidence="8">
    <location>
        <begin position="293"/>
        <end position="316"/>
    </location>
</feature>
<dbReference type="GO" id="GO:0005886">
    <property type="term" value="C:plasma membrane"/>
    <property type="evidence" value="ECO:0007669"/>
    <property type="project" value="UniProtKB-SubCell"/>
</dbReference>
<evidence type="ECO:0000256" key="7">
    <source>
        <dbReference type="SAM" id="MobiDB-lite"/>
    </source>
</evidence>
<dbReference type="PANTHER" id="PTHR30509:SF9">
    <property type="entry name" value="MULTIDRUG RESISTANCE PROTEIN MDTO"/>
    <property type="match status" value="1"/>
</dbReference>
<dbReference type="SUPFAM" id="SSF47473">
    <property type="entry name" value="EF-hand"/>
    <property type="match status" value="1"/>
</dbReference>
<feature type="transmembrane region" description="Helical" evidence="8">
    <location>
        <begin position="164"/>
        <end position="185"/>
    </location>
</feature>
<dbReference type="Gene3D" id="1.10.238.10">
    <property type="entry name" value="EF-hand"/>
    <property type="match status" value="1"/>
</dbReference>
<evidence type="ECO:0000256" key="2">
    <source>
        <dbReference type="ARBA" id="ARBA00022475"/>
    </source>
</evidence>
<feature type="region of interest" description="Disordered" evidence="7">
    <location>
        <begin position="1"/>
        <end position="69"/>
    </location>
</feature>
<dbReference type="STRING" id="157072.A0A024TLB0"/>
<feature type="transmembrane region" description="Helical" evidence="8">
    <location>
        <begin position="639"/>
        <end position="659"/>
    </location>
</feature>
<dbReference type="InterPro" id="IPR018247">
    <property type="entry name" value="EF_Hand_1_Ca_BS"/>
</dbReference>
<feature type="domain" description="EF-hand" evidence="9">
    <location>
        <begin position="896"/>
        <end position="931"/>
    </location>
</feature>
<organism evidence="10">
    <name type="scientific">Aphanomyces invadans</name>
    <dbReference type="NCBI Taxonomy" id="157072"/>
    <lineage>
        <taxon>Eukaryota</taxon>
        <taxon>Sar</taxon>
        <taxon>Stramenopiles</taxon>
        <taxon>Oomycota</taxon>
        <taxon>Saprolegniomycetes</taxon>
        <taxon>Saprolegniales</taxon>
        <taxon>Verrucalvaceae</taxon>
        <taxon>Aphanomyces</taxon>
    </lineage>
</organism>
<evidence type="ECO:0000256" key="6">
    <source>
        <dbReference type="ARBA" id="ARBA00023136"/>
    </source>
</evidence>
<accession>A0A024TLB0</accession>
<feature type="transmembrane region" description="Helical" evidence="8">
    <location>
        <begin position="224"/>
        <end position="243"/>
    </location>
</feature>
<protein>
    <recommendedName>
        <fullName evidence="9">EF-hand domain-containing protein</fullName>
    </recommendedName>
</protein>
<proteinExistence type="predicted"/>
<evidence type="ECO:0000313" key="10">
    <source>
        <dbReference type="EMBL" id="ETV94794.1"/>
    </source>
</evidence>
<dbReference type="SMART" id="SM00054">
    <property type="entry name" value="EFh"/>
    <property type="match status" value="2"/>
</dbReference>
<keyword evidence="4" id="KW-0106">Calcium</keyword>
<dbReference type="InterPro" id="IPR002048">
    <property type="entry name" value="EF_hand_dom"/>
</dbReference>
<evidence type="ECO:0000256" key="8">
    <source>
        <dbReference type="SAM" id="Phobius"/>
    </source>
</evidence>
<sequence length="1121" mass="124370">MAAASPTPTPPVRYNALSTPELDGTAEPPRWNMGQHPDDGTRPIELPVLPDGSQQQSMSGGTKANSPDVPIGKLEIQMHEDALRPIVTPSKYRPDFKFNMELALRTAVGVVIASMALTKSSDSTTTRSQWVFFPEWYILGGLSYVATATVFGCGRNIGSTIRELFQQLTGVGLALLFNLLLFSHFEPQVFDTAAELEAAKADGTLIRISNSFSGSPYYVHERDFYTILPFTMGLTLVALVLPMETNTKKYLLGNNLYFALTLVSPNDLTNPALLKAPGDDLYRTSNLLRNLMVYLVLGVAGACIAQVVLWVPYPIFAIRQLQTHTMQCADMVEEVLNLLVDTYCFKNKDVDHMNFVKLKLQRKFDVAEAKLADMTTLLSDVWWEQLVGLHVPLQFCKPATKPFVELFGHQLQNLRALNQAILWERYDALHDDFMKALQKQVYLVQLHATKVLDEIADDVHRHVDEMALRERAKLEQHVEQLLALHHATQNNLFHKHSPMPAQVEAMVPLNLFLFTLQAYCTTLVEFEATYNSKTRQTRRRIVKFVEKSAKSYLDAANYTREKLQMAAKVWFAILAACFFSVYTFGYSSTTAGAVAYVMGNHIGGSFTVTANRVGGVIAGSIIPSICLFYICSTACGSNAVVLGATNLLLFIWVTASMYIKWKGGFESYGGLISAFTVTQVLLKGCDGCDTGAVAPISSYSNLAQMSLGIVLFIVVEMVVCPQSALALLRANIQNQMKQYQHCFSVLVDRMLAHDGRDDNRSSTDNDDIEDVVKEQLPALLVEQAALLKEAAFEPLLWKPPFSTQKYEAVLDCCQRLLNNTLVLFKLTEWYKSRTSGLGARAKEAMGGLHRLPVGENKAEAWGFSTAEASRAIHDAFSTIHDLFGSEFAYADGDQTALFMQMKEAFRMADTDCSGEIDADEVQAMLESMFAQSGAVKVDAIDTYVAEFMRLVDTDKSGRVSLEEFVSALEHGLQVQVQVFQHRSAARAMPQRQPRMGNSEDKVLVSIAEDNVAPSPPWSVDMATATAILESPQRKVSAGSGASADNNRVLITRAHDLLLNVDSFGLVEIVQKMRTQYATWLLEGHRYNRMTMEELLTLNCLVMGVTGLARNLALLEEMSVLQ</sequence>
<reference evidence="10" key="1">
    <citation type="submission" date="2013-12" db="EMBL/GenBank/DDBJ databases">
        <title>The Genome Sequence of Aphanomyces invadans NJM9701.</title>
        <authorList>
            <consortium name="The Broad Institute Genomics Platform"/>
            <person name="Russ C."/>
            <person name="Tyler B."/>
            <person name="van West P."/>
            <person name="Dieguez-Uribeondo J."/>
            <person name="Young S.K."/>
            <person name="Zeng Q."/>
            <person name="Gargeya S."/>
            <person name="Fitzgerald M."/>
            <person name="Abouelleil A."/>
            <person name="Alvarado L."/>
            <person name="Chapman S.B."/>
            <person name="Gainer-Dewar J."/>
            <person name="Goldberg J."/>
            <person name="Griggs A."/>
            <person name="Gujja S."/>
            <person name="Hansen M."/>
            <person name="Howarth C."/>
            <person name="Imamovic A."/>
            <person name="Ireland A."/>
            <person name="Larimer J."/>
            <person name="McCowan C."/>
            <person name="Murphy C."/>
            <person name="Pearson M."/>
            <person name="Poon T.W."/>
            <person name="Priest M."/>
            <person name="Roberts A."/>
            <person name="Saif S."/>
            <person name="Shea T."/>
            <person name="Sykes S."/>
            <person name="Wortman J."/>
            <person name="Nusbaum C."/>
            <person name="Birren B."/>
        </authorList>
    </citation>
    <scope>NUCLEOTIDE SEQUENCE [LARGE SCALE GENOMIC DNA]</scope>
    <source>
        <strain evidence="10">NJM9701</strain>
    </source>
</reference>
<dbReference type="PROSITE" id="PS00018">
    <property type="entry name" value="EF_HAND_1"/>
    <property type="match status" value="2"/>
</dbReference>
<dbReference type="Pfam" id="PF13499">
    <property type="entry name" value="EF-hand_7"/>
    <property type="match status" value="1"/>
</dbReference>
<feature type="transmembrane region" description="Helical" evidence="8">
    <location>
        <begin position="102"/>
        <end position="118"/>
    </location>
</feature>
<evidence type="ECO:0000259" key="9">
    <source>
        <dbReference type="PROSITE" id="PS50222"/>
    </source>
</evidence>
<evidence type="ECO:0000256" key="4">
    <source>
        <dbReference type="ARBA" id="ARBA00022837"/>
    </source>
</evidence>
<gene>
    <name evidence="10" type="ORF">H310_11469</name>
</gene>
<keyword evidence="3 8" id="KW-0812">Transmembrane</keyword>
<dbReference type="GO" id="GO:0005509">
    <property type="term" value="F:calcium ion binding"/>
    <property type="evidence" value="ECO:0007669"/>
    <property type="project" value="InterPro"/>
</dbReference>
<feature type="transmembrane region" description="Helical" evidence="8">
    <location>
        <begin position="707"/>
        <end position="728"/>
    </location>
</feature>
<dbReference type="EMBL" id="KI913983">
    <property type="protein sequence ID" value="ETV94794.1"/>
    <property type="molecule type" value="Genomic_DNA"/>
</dbReference>
<comment type="subcellular location">
    <subcellularLocation>
        <location evidence="1">Cell membrane</location>
        <topology evidence="1">Multi-pass membrane protein</topology>
    </subcellularLocation>
</comment>
<feature type="transmembrane region" description="Helical" evidence="8">
    <location>
        <begin position="130"/>
        <end position="152"/>
    </location>
</feature>
<dbReference type="eggNOG" id="ENOG502QVQB">
    <property type="taxonomic scope" value="Eukaryota"/>
</dbReference>
<evidence type="ECO:0000256" key="3">
    <source>
        <dbReference type="ARBA" id="ARBA00022692"/>
    </source>
</evidence>
<dbReference type="AlphaFoldDB" id="A0A024TLB0"/>
<dbReference type="RefSeq" id="XP_008876385.1">
    <property type="nucleotide sequence ID" value="XM_008878163.1"/>
</dbReference>
<dbReference type="GeneID" id="20088519"/>
<feature type="domain" description="EF-hand" evidence="9">
    <location>
        <begin position="939"/>
        <end position="974"/>
    </location>
</feature>
<dbReference type="VEuPathDB" id="FungiDB:H310_11469"/>
<dbReference type="PANTHER" id="PTHR30509">
    <property type="entry name" value="P-HYDROXYBENZOIC ACID EFFLUX PUMP SUBUNIT-RELATED"/>
    <property type="match status" value="1"/>
</dbReference>